<dbReference type="PANTHER" id="PTHR30221">
    <property type="entry name" value="SMALL-CONDUCTANCE MECHANOSENSITIVE CHANNEL"/>
    <property type="match status" value="1"/>
</dbReference>
<keyword evidence="1" id="KW-0406">Ion transport</keyword>
<organism evidence="2 3">
    <name type="scientific">Sterolibacterium denitrificans</name>
    <dbReference type="NCBI Taxonomy" id="157592"/>
    <lineage>
        <taxon>Bacteria</taxon>
        <taxon>Pseudomonadati</taxon>
        <taxon>Pseudomonadota</taxon>
        <taxon>Betaproteobacteria</taxon>
        <taxon>Nitrosomonadales</taxon>
        <taxon>Sterolibacteriaceae</taxon>
        <taxon>Sterolibacterium</taxon>
    </lineage>
</organism>
<evidence type="ECO:0000313" key="2">
    <source>
        <dbReference type="EMBL" id="SMB21252.1"/>
    </source>
</evidence>
<comment type="similarity">
    <text evidence="1">Belongs to the MscS (TC 1.A.23) family.</text>
</comment>
<keyword evidence="1" id="KW-0407">Ion channel</keyword>
<dbReference type="EMBL" id="LT837803">
    <property type="protein sequence ID" value="SMB21252.1"/>
    <property type="molecule type" value="Genomic_DNA"/>
</dbReference>
<protein>
    <recommendedName>
        <fullName evidence="1">Small-conductance mechanosensitive channel</fullName>
    </recommendedName>
</protein>
<dbReference type="RefSeq" id="WP_197706802.1">
    <property type="nucleotide sequence ID" value="NZ_LT837803.1"/>
</dbReference>
<keyword evidence="1" id="KW-0813">Transport</keyword>
<keyword evidence="3" id="KW-1185">Reference proteome</keyword>
<dbReference type="PANTHER" id="PTHR30221:SF8">
    <property type="entry name" value="SMALL-CONDUCTANCE MECHANOSENSITIVE CHANNEL"/>
    <property type="match status" value="1"/>
</dbReference>
<dbReference type="InterPro" id="IPR045275">
    <property type="entry name" value="MscS_archaea/bacteria_type"/>
</dbReference>
<dbReference type="InterPro" id="IPR023408">
    <property type="entry name" value="MscS_beta-dom_sf"/>
</dbReference>
<comment type="subcellular location">
    <subcellularLocation>
        <location evidence="1">Cell inner membrane</location>
        <topology evidence="1">Multi-pass membrane protein</topology>
    </subcellularLocation>
</comment>
<keyword evidence="1" id="KW-0472">Membrane</keyword>
<keyword evidence="1" id="KW-0812">Transmembrane</keyword>
<keyword evidence="1" id="KW-1003">Cell membrane</keyword>
<dbReference type="AlphaFoldDB" id="A0A7Z7HP46"/>
<reference evidence="2" key="1">
    <citation type="submission" date="2017-03" db="EMBL/GenBank/DDBJ databases">
        <authorList>
            <consortium name="AG Boll"/>
        </authorList>
    </citation>
    <scope>NUCLEOTIDE SEQUENCE [LARGE SCALE GENOMIC DNA]</scope>
    <source>
        <strain evidence="2">Chol</strain>
    </source>
</reference>
<evidence type="ECO:0000256" key="1">
    <source>
        <dbReference type="RuleBase" id="RU369025"/>
    </source>
</evidence>
<keyword evidence="1" id="KW-1133">Transmembrane helix</keyword>
<dbReference type="SUPFAM" id="SSF50182">
    <property type="entry name" value="Sm-like ribonucleoproteins"/>
    <property type="match status" value="1"/>
</dbReference>
<comment type="function">
    <text evidence="1">Mechanosensitive channel that participates in the regulation of osmotic pressure changes within the cell, opening in response to stretch forces in the membrane lipid bilayer, without the need for other proteins. Contributes to normal resistance to hypoosmotic shock. Forms an ion channel of 1.0 nanosiemens conductance with a slight preference for anions.</text>
</comment>
<dbReference type="Gene3D" id="2.30.30.60">
    <property type="match status" value="1"/>
</dbReference>
<comment type="subunit">
    <text evidence="1">Homoheptamer.</text>
</comment>
<dbReference type="GO" id="GO:0008381">
    <property type="term" value="F:mechanosensitive monoatomic ion channel activity"/>
    <property type="evidence" value="ECO:0007669"/>
    <property type="project" value="InterPro"/>
</dbReference>
<dbReference type="GO" id="GO:0005886">
    <property type="term" value="C:plasma membrane"/>
    <property type="evidence" value="ECO:0007669"/>
    <property type="project" value="UniProtKB-SubCell"/>
</dbReference>
<accession>A0A7Z7HP46</accession>
<dbReference type="InterPro" id="IPR010920">
    <property type="entry name" value="LSM_dom_sf"/>
</dbReference>
<name>A0A7Z7HP46_9PROT</name>
<sequence>MDSASAMKDLFPGLDASWIGPLTLGVQIVLIIFLAVLLRALVHRLIFRLGEVRKLPLELVIAGRRTSTFLIFGSAVLLILERFGVSSMVFWSAITGFVTVAAVAFFAAWSVLSNIFCAALIYITRPFRLHDRIEILENGDKAGLGGEVLDINPIYTTLQETSAADAGGQPSRLKVPNSLFFQRIIRVRPCDEA</sequence>
<keyword evidence="1" id="KW-0997">Cell inner membrane</keyword>
<evidence type="ECO:0000313" key="3">
    <source>
        <dbReference type="Proteomes" id="UP000242886"/>
    </source>
</evidence>
<feature type="transmembrane region" description="Helical" evidence="1">
    <location>
        <begin position="24"/>
        <end position="47"/>
    </location>
</feature>
<comment type="caution">
    <text evidence="1">Lacks conserved residue(s) required for the propagation of feature annotation.</text>
</comment>
<feature type="transmembrane region" description="Helical" evidence="1">
    <location>
        <begin position="97"/>
        <end position="123"/>
    </location>
</feature>
<gene>
    <name evidence="2" type="ORF">SDENCHOL_10246</name>
</gene>
<feature type="transmembrane region" description="Helical" evidence="1">
    <location>
        <begin position="68"/>
        <end position="91"/>
    </location>
</feature>
<dbReference type="Proteomes" id="UP000242886">
    <property type="component" value="Chromosome SDENCHOL"/>
</dbReference>
<proteinExistence type="inferred from homology"/>